<accession>A0A9E8ZBC1</accession>
<dbReference type="Gene3D" id="3.40.50.300">
    <property type="entry name" value="P-loop containing nucleotide triphosphate hydrolases"/>
    <property type="match status" value="1"/>
</dbReference>
<keyword evidence="3" id="KW-1185">Reference proteome</keyword>
<evidence type="ECO:0000313" key="3">
    <source>
        <dbReference type="Proteomes" id="UP001163152"/>
    </source>
</evidence>
<evidence type="ECO:0000256" key="1">
    <source>
        <dbReference type="ARBA" id="ARBA00022679"/>
    </source>
</evidence>
<proteinExistence type="predicted"/>
<keyword evidence="1" id="KW-0808">Transferase</keyword>
<dbReference type="KEGG" id="tsin:OXH18_21275"/>
<gene>
    <name evidence="2" type="ORF">OXH18_21275</name>
</gene>
<sequence>MEFSPIFLVGAERSGTTVFRLMLDQHPDISVCSEFEYIVDSLVGCDGWPDLAAFHHRLRSNWIFQEHGFEIDPLLSYPELANSFLEQVRQRKNVCQVVAVVHRNFDQLQRIWPNARYIHIVRDPRDVAKSVIGMGWAGNVWHGVRFWIEAEEMWNHMQSKISSDRIIEVKYEDLISSSESVLKRVCQFAGVDYDSRMLDYPTTTTYSKPNPNLIHQWRRKLQPREIELVEARVGALLPQRGYELSGQPISYPSLPEQLWLKIEDKVGCLNHRLHQLGFWLFIGEYISRKFNIKPWQHQLEPQLAAIWRSSLK</sequence>
<dbReference type="AlphaFoldDB" id="A0A9E8ZBC1"/>
<dbReference type="SUPFAM" id="SSF52540">
    <property type="entry name" value="P-loop containing nucleoside triphosphate hydrolases"/>
    <property type="match status" value="1"/>
</dbReference>
<dbReference type="Pfam" id="PF13469">
    <property type="entry name" value="Sulfotransfer_3"/>
    <property type="match status" value="1"/>
</dbReference>
<organism evidence="2 3">
    <name type="scientific">Thermocoleostomius sinensis A174</name>
    <dbReference type="NCBI Taxonomy" id="2016057"/>
    <lineage>
        <taxon>Bacteria</taxon>
        <taxon>Bacillati</taxon>
        <taxon>Cyanobacteriota</taxon>
        <taxon>Cyanophyceae</taxon>
        <taxon>Oculatellales</taxon>
        <taxon>Oculatellaceae</taxon>
        <taxon>Thermocoleostomius</taxon>
    </lineage>
</organism>
<dbReference type="EMBL" id="CP113797">
    <property type="protein sequence ID" value="WAL59677.1"/>
    <property type="molecule type" value="Genomic_DNA"/>
</dbReference>
<reference evidence="2" key="1">
    <citation type="submission" date="2022-12" db="EMBL/GenBank/DDBJ databases">
        <title>Polyphasic identification of a Novel Hot-Spring Cyanobacterium Ocullathermofonsia sinensis gen nov. sp. nov. and Genomic Insights on its Adaptations to the Thermal Habitat.</title>
        <authorList>
            <person name="Daroch M."/>
            <person name="Tang J."/>
            <person name="Jiang Y."/>
        </authorList>
    </citation>
    <scope>NUCLEOTIDE SEQUENCE</scope>
    <source>
        <strain evidence="2">PKUAC-SCTA174</strain>
    </source>
</reference>
<protein>
    <submittedName>
        <fullName evidence="2">Sulfotransferase</fullName>
    </submittedName>
</protein>
<dbReference type="Proteomes" id="UP001163152">
    <property type="component" value="Chromosome"/>
</dbReference>
<name>A0A9E8ZBC1_9CYAN</name>
<dbReference type="PANTHER" id="PTHR12788">
    <property type="entry name" value="PROTEIN-TYROSINE SULFOTRANSFERASE 2"/>
    <property type="match status" value="1"/>
</dbReference>
<evidence type="ECO:0000313" key="2">
    <source>
        <dbReference type="EMBL" id="WAL59677.1"/>
    </source>
</evidence>
<dbReference type="InterPro" id="IPR026634">
    <property type="entry name" value="TPST-like"/>
</dbReference>
<dbReference type="RefSeq" id="WP_268609471.1">
    <property type="nucleotide sequence ID" value="NZ_CP113797.1"/>
</dbReference>
<dbReference type="PANTHER" id="PTHR12788:SF10">
    <property type="entry name" value="PROTEIN-TYROSINE SULFOTRANSFERASE"/>
    <property type="match status" value="1"/>
</dbReference>
<dbReference type="InterPro" id="IPR027417">
    <property type="entry name" value="P-loop_NTPase"/>
</dbReference>
<dbReference type="GO" id="GO:0008476">
    <property type="term" value="F:protein-tyrosine sulfotransferase activity"/>
    <property type="evidence" value="ECO:0007669"/>
    <property type="project" value="InterPro"/>
</dbReference>